<dbReference type="EMBL" id="BMSX01000002">
    <property type="protein sequence ID" value="GGQ97770.1"/>
    <property type="molecule type" value="Genomic_DNA"/>
</dbReference>
<evidence type="ECO:0000313" key="1">
    <source>
        <dbReference type="EMBL" id="GGQ97770.1"/>
    </source>
</evidence>
<reference evidence="1" key="1">
    <citation type="journal article" date="2014" name="Int. J. Syst. Evol. Microbiol.">
        <title>Complete genome sequence of Corynebacterium casei LMG S-19264T (=DSM 44701T), isolated from a smear-ripened cheese.</title>
        <authorList>
            <consortium name="US DOE Joint Genome Institute (JGI-PGF)"/>
            <person name="Walter F."/>
            <person name="Albersmeier A."/>
            <person name="Kalinowski J."/>
            <person name="Ruckert C."/>
        </authorList>
    </citation>
    <scope>NUCLEOTIDE SEQUENCE</scope>
    <source>
        <strain evidence="1">JCM 4346</strain>
    </source>
</reference>
<proteinExistence type="predicted"/>
<dbReference type="Proteomes" id="UP000658320">
    <property type="component" value="Unassembled WGS sequence"/>
</dbReference>
<sequence>MGGVGAVDPLAQFVGELDGQVAGAETQWSRRGAPTVRQTQMMGQHAADLDAVLVLEAMALDEIAIRNGAAAPFRRVVPHSRRPR</sequence>
<protein>
    <submittedName>
        <fullName evidence="1">Uncharacterized protein</fullName>
    </submittedName>
</protein>
<dbReference type="AlphaFoldDB" id="A0A918BXY2"/>
<reference evidence="1" key="2">
    <citation type="submission" date="2020-09" db="EMBL/GenBank/DDBJ databases">
        <authorList>
            <person name="Sun Q."/>
            <person name="Ohkuma M."/>
        </authorList>
    </citation>
    <scope>NUCLEOTIDE SEQUENCE</scope>
    <source>
        <strain evidence="1">JCM 4346</strain>
    </source>
</reference>
<organism evidence="1 2">
    <name type="scientific">Streptomyces aurantiogriseus</name>
    <dbReference type="NCBI Taxonomy" id="66870"/>
    <lineage>
        <taxon>Bacteria</taxon>
        <taxon>Bacillati</taxon>
        <taxon>Actinomycetota</taxon>
        <taxon>Actinomycetes</taxon>
        <taxon>Kitasatosporales</taxon>
        <taxon>Streptomycetaceae</taxon>
        <taxon>Streptomyces</taxon>
    </lineage>
</organism>
<name>A0A918BXY2_9ACTN</name>
<keyword evidence="2" id="KW-1185">Reference proteome</keyword>
<accession>A0A918BXY2</accession>
<gene>
    <name evidence="1" type="ORF">GCM10010251_10990</name>
</gene>
<evidence type="ECO:0000313" key="2">
    <source>
        <dbReference type="Proteomes" id="UP000658320"/>
    </source>
</evidence>
<comment type="caution">
    <text evidence="1">The sequence shown here is derived from an EMBL/GenBank/DDBJ whole genome shotgun (WGS) entry which is preliminary data.</text>
</comment>